<dbReference type="WBParaSite" id="SSTP_0000533000.1">
    <property type="protein sequence ID" value="SSTP_0000533000.1"/>
    <property type="gene ID" value="SSTP_0000533000"/>
</dbReference>
<reference evidence="3" key="1">
    <citation type="submission" date="2015-08" db="UniProtKB">
        <authorList>
            <consortium name="WormBaseParasite"/>
        </authorList>
    </citation>
    <scope>IDENTIFICATION</scope>
</reference>
<keyword evidence="2" id="KW-1185">Reference proteome</keyword>
<proteinExistence type="predicted"/>
<dbReference type="AlphaFoldDB" id="A0A0K0E754"/>
<evidence type="ECO:0000313" key="2">
    <source>
        <dbReference type="Proteomes" id="UP000035681"/>
    </source>
</evidence>
<feature type="signal peptide" evidence="1">
    <location>
        <begin position="1"/>
        <end position="27"/>
    </location>
</feature>
<organism evidence="3">
    <name type="scientific">Strongyloides stercoralis</name>
    <name type="common">Threadworm</name>
    <dbReference type="NCBI Taxonomy" id="6248"/>
    <lineage>
        <taxon>Eukaryota</taxon>
        <taxon>Metazoa</taxon>
        <taxon>Ecdysozoa</taxon>
        <taxon>Nematoda</taxon>
        <taxon>Chromadorea</taxon>
        <taxon>Rhabditida</taxon>
        <taxon>Tylenchina</taxon>
        <taxon>Panagrolaimomorpha</taxon>
        <taxon>Strongyloidoidea</taxon>
        <taxon>Strongyloididae</taxon>
        <taxon>Strongyloides</taxon>
    </lineage>
</organism>
<dbReference type="PANTHER" id="PTHR35015">
    <property type="entry name" value="PROTEIN CBR-OSM-7-RELATED"/>
    <property type="match status" value="1"/>
</dbReference>
<accession>A0A0K0E754</accession>
<feature type="chain" id="PRO_5005327574" evidence="1">
    <location>
        <begin position="28"/>
        <end position="304"/>
    </location>
</feature>
<dbReference type="Proteomes" id="UP000035681">
    <property type="component" value="Unplaced"/>
</dbReference>
<protein>
    <submittedName>
        <fullName evidence="3">Secreted protein</fullName>
    </submittedName>
</protein>
<name>A0A0K0E754_STRER</name>
<dbReference type="GO" id="GO:0045747">
    <property type="term" value="P:positive regulation of Notch signaling pathway"/>
    <property type="evidence" value="ECO:0007669"/>
    <property type="project" value="TreeGrafter"/>
</dbReference>
<evidence type="ECO:0000256" key="1">
    <source>
        <dbReference type="SAM" id="SignalP"/>
    </source>
</evidence>
<sequence length="304" mass="35240">MIFKKYYYSIFLLIFLVNLIKSSGVYSQEGINLKEKKGNSISSNILLACRNNPQLYMCSKIKNYDNNSEKLNYLKNILIYSSIKKNKELNKVNIINNNDEMNIKLSENTFKCFYENFASICGRKRCYCLDSNDYSKKICESWFNECYDDEEKSIKRRKQQTFRQMDTKLNDDQSKPIQLSLLKDFSSFKARDQTDVHNDLSSMGNFHKFDSLTDQTGVLHRARSRSPWVKPGLWEANPDNPHNRDHANKWFYFPQSTTADWLSGQVYWGGHWAVPAASVGGTNGFSAVHFPSLGSFLGIDDDYD</sequence>
<dbReference type="WBParaSite" id="TCONS_00014554.p1">
    <property type="protein sequence ID" value="TCONS_00014554.p1"/>
    <property type="gene ID" value="XLOC_009757"/>
</dbReference>
<keyword evidence="1" id="KW-0732">Signal</keyword>
<dbReference type="GO" id="GO:0005112">
    <property type="term" value="F:Notch binding"/>
    <property type="evidence" value="ECO:0007669"/>
    <property type="project" value="TreeGrafter"/>
</dbReference>
<evidence type="ECO:0000313" key="3">
    <source>
        <dbReference type="WBParaSite" id="SSTP_0000533000.1"/>
    </source>
</evidence>
<dbReference type="GO" id="GO:0005615">
    <property type="term" value="C:extracellular space"/>
    <property type="evidence" value="ECO:0007669"/>
    <property type="project" value="TreeGrafter"/>
</dbReference>
<dbReference type="InterPro" id="IPR053124">
    <property type="entry name" value="Notch_signaling_modulators"/>
</dbReference>